<reference evidence="1" key="1">
    <citation type="journal article" date="2014" name="Nat. Genet.">
        <title>Genome and transcriptome of the porcine whipworm Trichuris suis.</title>
        <authorList>
            <person name="Jex A.R."/>
            <person name="Nejsum P."/>
            <person name="Schwarz E.M."/>
            <person name="Hu L."/>
            <person name="Young N.D."/>
            <person name="Hall R.S."/>
            <person name="Korhonen P.K."/>
            <person name="Liao S."/>
            <person name="Thamsborg S."/>
            <person name="Xia J."/>
            <person name="Xu P."/>
            <person name="Wang S."/>
            <person name="Scheerlinck J.P."/>
            <person name="Hofmann A."/>
            <person name="Sternberg P.W."/>
            <person name="Wang J."/>
            <person name="Gasser R.B."/>
        </authorList>
    </citation>
    <scope>NUCLEOTIDE SEQUENCE [LARGE SCALE GENOMIC DNA]</scope>
    <source>
        <strain evidence="1">DCEP-RM93F</strain>
    </source>
</reference>
<gene>
    <name evidence="1" type="ORF">M514_25975</name>
</gene>
<dbReference type="Proteomes" id="UP000030758">
    <property type="component" value="Unassembled WGS sequence"/>
</dbReference>
<sequence length="54" mass="5752">MIPNAETKLRQSMKTVRALYDSTIRANIRVGSGTSSAAEELGSLVLEAAEGDDK</sequence>
<evidence type="ECO:0000313" key="1">
    <source>
        <dbReference type="EMBL" id="KFD61827.1"/>
    </source>
</evidence>
<organism evidence="1">
    <name type="scientific">Trichuris suis</name>
    <name type="common">pig whipworm</name>
    <dbReference type="NCBI Taxonomy" id="68888"/>
    <lineage>
        <taxon>Eukaryota</taxon>
        <taxon>Metazoa</taxon>
        <taxon>Ecdysozoa</taxon>
        <taxon>Nematoda</taxon>
        <taxon>Enoplea</taxon>
        <taxon>Dorylaimia</taxon>
        <taxon>Trichinellida</taxon>
        <taxon>Trichuridae</taxon>
        <taxon>Trichuris</taxon>
    </lineage>
</organism>
<proteinExistence type="predicted"/>
<name>A0A085MX81_9BILA</name>
<accession>A0A085MX81</accession>
<dbReference type="EMBL" id="KL367609">
    <property type="protein sequence ID" value="KFD61827.1"/>
    <property type="molecule type" value="Genomic_DNA"/>
</dbReference>
<dbReference type="AlphaFoldDB" id="A0A085MX81"/>
<feature type="non-terminal residue" evidence="1">
    <location>
        <position position="54"/>
    </location>
</feature>
<protein>
    <submittedName>
        <fullName evidence="1">Uncharacterized protein</fullName>
    </submittedName>
</protein>